<sequence>MGDAADAKEMRKTFIVPAIKPFDHYDFSRAKIACNLAWLVAKAFGTENVPEELREPFYTDQYDQEHIKPPVVNLLLSAELYCRAGSLILKSDAAKPLLGHDAVIQALAQKGLYVTDQEKLVTERDLHKKPIQMSAHLAMIDTLMMAYTVEMVSVEKVIACTQQYSAFLQATDVPYDIEDAVMYWINKVNEHLKDIMEQEQKLKEHHSAESAGGQKSPTKWFWKLVPARYRKEQTLLKQLPCIPLVENLLKDGTDGCALAALIHFYCPDIIKLEDICLKETMSLADSLYNLQLIQEFCQEYLNQCCHFSLEDMLYAASSIKSNYMVFMAELFWWFEVVKPSFVQPRVVVHPQAEPAKDAPSAHSLNANRRNYVDGPSGSDFVARLDSPAYTPSHQLHTPQQPYSSVPGVIRRSTSMSYVDGYVGTWPKEKRSSVHGVSFDIPFDKEKSIPVSAPSRGIPRSLSNEGLTGNINRMPKHSRKNLSFKPVNGEEENQDIEEEKDTIALKDTKANQSLNANQKNANESSHYRFPNGALQNRAVLDDFGNQIETPSIEEALQIIHDTEKSPRLLQTDQITNGFFLHNREMSILNSNIKPNQSTPDIITDTKGALSPVTDTTEVDTGIHVPSEDIPETMDEDSSLRDYTVSMDSDMEEPSKFLQDYDMRAGNHRDQLSPCPSSVSTKSQAGSSASSSSGVKMTSFAEQKFRKLNHTDSKSSGSSSQKTTPEGSELNIPHVVAWTHIPEEASVPQGRDATQLLASEMVQLRMKLEEKRRAIEAQKKKVEAAFTKQRQKMGRTAFLNVVKKKGDGVSPLREEAAGAEDEKVFTDNNRLKEKETQKSDDQTSKTSELIKETAENSHSKWLKSPATSADAEKQWNLASPSDENLNEGDLLEYTKSIEKLNSSLHFLQQEMQRLSLQQEMLMQMREQQAWVISPPQPSPQKQIRDFKSSSRQVGTSPAAAPFSQESPRSTHQSPQSSNRKNASFHIKMQRTPRPNELKITPLNRTLTAPRSVDSLPRLRRFSPSQVPIQTRSFVCFGDDGERVSEPQLKGNLLKEAKSTEGEAKEEGPKLPKPCEQKLEEKEIKPIESNVSEVLSQPITETVCLTPNEDQLNQPILPPPAPKTANLIEVSLSDLKPPEKSEVSVEKYEGESDREQFEDDQKVCCGFFFKDDQKAENDMAMKRAALLEKRLRRERETLLRKQQLEAELEHKKEETRRKTEEERQKKEDERARREFIKQEYMRRKQLKLMEDMDTVIKPRSLSIKQKKPRPKSIHRDHIESPKTPIKGPPVSSLSLASLNTGDNESVQSGKRTPRSESVEGFLSPSRCGSRNGEKDWENASTTSSVASATEYTGPKLFKEPSAKSNKYIIQNALAHCCLAGKVNEGQKKKILEEMEKSDANNFLILFRDSGCQFRSLYTYCPDTEEINKLTGIGPKSITKKMIEGLYKYNSDRKQFSHIPAKTLSASVDAITIHSHLWQTKRPVTPKKLLPTKA</sequence>
<dbReference type="Pfam" id="PF25532">
    <property type="entry name" value="CH_CAMSAP2_N"/>
    <property type="match status" value="1"/>
</dbReference>
<evidence type="ECO:0000256" key="1">
    <source>
        <dbReference type="ARBA" id="ARBA00004245"/>
    </source>
</evidence>
<dbReference type="Pfam" id="PF08683">
    <property type="entry name" value="CAMSAP_CKK"/>
    <property type="match status" value="1"/>
</dbReference>
<dbReference type="PANTHER" id="PTHR21595:SF1">
    <property type="entry name" value="CALMODULIN-REGULATED SPECTRIN-ASSOCIATED PROTEIN 2"/>
    <property type="match status" value="1"/>
</dbReference>
<keyword evidence="12" id="KW-1185">Reference proteome</keyword>
<proteinExistence type="inferred from homology"/>
<keyword evidence="2" id="KW-0963">Cytoplasm</keyword>
<feature type="compositionally biased region" description="Basic and acidic residues" evidence="8">
    <location>
        <begin position="807"/>
        <end position="856"/>
    </location>
</feature>
<evidence type="ECO:0000256" key="7">
    <source>
        <dbReference type="SAM" id="Coils"/>
    </source>
</evidence>
<feature type="region of interest" description="Disordered" evidence="8">
    <location>
        <begin position="664"/>
        <end position="728"/>
    </location>
</feature>
<dbReference type="GO" id="GO:0007026">
    <property type="term" value="P:negative regulation of microtubule depolymerization"/>
    <property type="evidence" value="ECO:0007669"/>
    <property type="project" value="TreeGrafter"/>
</dbReference>
<dbReference type="InterPro" id="IPR038209">
    <property type="entry name" value="CKK_dom_sf"/>
</dbReference>
<feature type="region of interest" description="Disordered" evidence="8">
    <location>
        <begin position="1254"/>
        <end position="1344"/>
    </location>
</feature>
<reference evidence="11" key="1">
    <citation type="submission" date="2019-09" db="EMBL/GenBank/DDBJ databases">
        <title>Bird 10,000 Genomes (B10K) Project - Family phase.</title>
        <authorList>
            <person name="Zhang G."/>
        </authorList>
    </citation>
    <scope>NUCLEOTIDE SEQUENCE</scope>
    <source>
        <strain evidence="11">B10K-DU-001-09</strain>
        <tissue evidence="11">Muscle</tissue>
    </source>
</reference>
<dbReference type="OrthoDB" id="2125658at2759"/>
<evidence type="ECO:0000256" key="2">
    <source>
        <dbReference type="ARBA" id="ARBA00022490"/>
    </source>
</evidence>
<dbReference type="Proteomes" id="UP000614027">
    <property type="component" value="Unassembled WGS sequence"/>
</dbReference>
<dbReference type="SUPFAM" id="SSF47576">
    <property type="entry name" value="Calponin-homology domain, CH-domain"/>
    <property type="match status" value="1"/>
</dbReference>
<comment type="similarity">
    <text evidence="6">Belongs to the CAMSAP1 family.</text>
</comment>
<feature type="compositionally biased region" description="Polar residues" evidence="8">
    <location>
        <begin position="1288"/>
        <end position="1307"/>
    </location>
</feature>
<evidence type="ECO:0000259" key="9">
    <source>
        <dbReference type="PROSITE" id="PS50021"/>
    </source>
</evidence>
<keyword evidence="4 7" id="KW-0175">Coiled coil</keyword>
<comment type="domain">
    <text evidence="6">The CKK domain binds microtubules.</text>
</comment>
<dbReference type="InterPro" id="IPR014797">
    <property type="entry name" value="CKK_CAMSAP"/>
</dbReference>
<dbReference type="Pfam" id="PF17095">
    <property type="entry name" value="CAMSAP_CC1"/>
    <property type="match status" value="1"/>
</dbReference>
<keyword evidence="3 6" id="KW-0493">Microtubule</keyword>
<comment type="subcellular location">
    <subcellularLocation>
        <location evidence="1">Cytoplasm</location>
        <location evidence="1">Cytoskeleton</location>
    </subcellularLocation>
</comment>
<feature type="compositionally biased region" description="Basic and acidic residues" evidence="8">
    <location>
        <begin position="701"/>
        <end position="711"/>
    </location>
</feature>
<feature type="compositionally biased region" description="Polar residues" evidence="8">
    <location>
        <begin position="460"/>
        <end position="470"/>
    </location>
</feature>
<dbReference type="InterPro" id="IPR031372">
    <property type="entry name" value="CAMSAP_CC1"/>
</dbReference>
<feature type="region of interest" description="Disordered" evidence="8">
    <location>
        <begin position="931"/>
        <end position="999"/>
    </location>
</feature>
<dbReference type="PROSITE" id="PS50021">
    <property type="entry name" value="CH"/>
    <property type="match status" value="1"/>
</dbReference>
<gene>
    <name evidence="11" type="primary">Camsap2</name>
    <name evidence="11" type="ORF">CAMPRO_R07556</name>
</gene>
<feature type="compositionally biased region" description="Polar residues" evidence="8">
    <location>
        <begin position="961"/>
        <end position="979"/>
    </location>
</feature>
<feature type="domain" description="CKK" evidence="10">
    <location>
        <begin position="1350"/>
        <end position="1484"/>
    </location>
</feature>
<feature type="coiled-coil region" evidence="7">
    <location>
        <begin position="756"/>
        <end position="786"/>
    </location>
</feature>
<dbReference type="InterPro" id="IPR022613">
    <property type="entry name" value="CH_CAMSAP_2"/>
</dbReference>
<dbReference type="InterPro" id="IPR058042">
    <property type="entry name" value="CAMSAP_N"/>
</dbReference>
<dbReference type="GO" id="GO:0031175">
    <property type="term" value="P:neuron projection development"/>
    <property type="evidence" value="ECO:0007669"/>
    <property type="project" value="InterPro"/>
</dbReference>
<keyword evidence="5" id="KW-0206">Cytoskeleton</keyword>
<evidence type="ECO:0000256" key="8">
    <source>
        <dbReference type="SAM" id="MobiDB-lite"/>
    </source>
</evidence>
<dbReference type="PROSITE" id="PS51508">
    <property type="entry name" value="CKK"/>
    <property type="match status" value="1"/>
</dbReference>
<dbReference type="InterPro" id="IPR032940">
    <property type="entry name" value="CAMSAP"/>
</dbReference>
<dbReference type="GO" id="GO:0031122">
    <property type="term" value="P:cytoplasmic microtubule organization"/>
    <property type="evidence" value="ECO:0007669"/>
    <property type="project" value="TreeGrafter"/>
</dbReference>
<dbReference type="PANTHER" id="PTHR21595">
    <property type="entry name" value="PATRONIN"/>
    <property type="match status" value="1"/>
</dbReference>
<feature type="non-terminal residue" evidence="11">
    <location>
        <position position="1490"/>
    </location>
</feature>
<evidence type="ECO:0000259" key="10">
    <source>
        <dbReference type="PROSITE" id="PS51508"/>
    </source>
</evidence>
<dbReference type="InterPro" id="IPR011033">
    <property type="entry name" value="PRC_barrel-like_sf"/>
</dbReference>
<evidence type="ECO:0000256" key="5">
    <source>
        <dbReference type="ARBA" id="ARBA00023212"/>
    </source>
</evidence>
<feature type="region of interest" description="Disordered" evidence="8">
    <location>
        <begin position="449"/>
        <end position="497"/>
    </location>
</feature>
<feature type="compositionally biased region" description="Acidic residues" evidence="8">
    <location>
        <begin position="488"/>
        <end position="497"/>
    </location>
</feature>
<evidence type="ECO:0000256" key="6">
    <source>
        <dbReference type="PROSITE-ProRule" id="PRU00841"/>
    </source>
</evidence>
<dbReference type="SUPFAM" id="SSF50346">
    <property type="entry name" value="PRC-barrel domain"/>
    <property type="match status" value="1"/>
</dbReference>
<feature type="domain" description="Calponin-homology (CH)" evidence="9">
    <location>
        <begin position="222"/>
        <end position="335"/>
    </location>
</feature>
<name>A0A851MRJ7_9DEND</name>
<dbReference type="GO" id="GO:0030507">
    <property type="term" value="F:spectrin binding"/>
    <property type="evidence" value="ECO:0007669"/>
    <property type="project" value="InterPro"/>
</dbReference>
<dbReference type="GO" id="GO:0051011">
    <property type="term" value="F:microtubule minus-end binding"/>
    <property type="evidence" value="ECO:0007669"/>
    <property type="project" value="TreeGrafter"/>
</dbReference>
<dbReference type="Gene3D" id="3.10.20.360">
    <property type="entry name" value="CKK domain"/>
    <property type="match status" value="1"/>
</dbReference>
<evidence type="ECO:0000313" key="12">
    <source>
        <dbReference type="Proteomes" id="UP000614027"/>
    </source>
</evidence>
<dbReference type="Pfam" id="PF11971">
    <property type="entry name" value="CAMSAP_CH"/>
    <property type="match status" value="1"/>
</dbReference>
<evidence type="ECO:0000256" key="4">
    <source>
        <dbReference type="ARBA" id="ARBA00023054"/>
    </source>
</evidence>
<evidence type="ECO:0000256" key="3">
    <source>
        <dbReference type="ARBA" id="ARBA00022701"/>
    </source>
</evidence>
<feature type="region of interest" description="Disordered" evidence="8">
    <location>
        <begin position="807"/>
        <end position="865"/>
    </location>
</feature>
<comment type="caution">
    <text evidence="11">The sequence shown here is derived from an EMBL/GenBank/DDBJ whole genome shotgun (WGS) entry which is preliminary data.</text>
</comment>
<dbReference type="InterPro" id="IPR001715">
    <property type="entry name" value="CH_dom"/>
</dbReference>
<accession>A0A851MRJ7</accession>
<feature type="non-terminal residue" evidence="11">
    <location>
        <position position="1"/>
    </location>
</feature>
<dbReference type="GO" id="GO:0036449">
    <property type="term" value="C:microtubule minus-end"/>
    <property type="evidence" value="ECO:0007669"/>
    <property type="project" value="TreeGrafter"/>
</dbReference>
<dbReference type="GO" id="GO:0005516">
    <property type="term" value="F:calmodulin binding"/>
    <property type="evidence" value="ECO:0007669"/>
    <property type="project" value="InterPro"/>
</dbReference>
<organism evidence="11 12">
    <name type="scientific">Campylorhamphus procurvoides</name>
    <dbReference type="NCBI Taxonomy" id="190295"/>
    <lineage>
        <taxon>Eukaryota</taxon>
        <taxon>Metazoa</taxon>
        <taxon>Chordata</taxon>
        <taxon>Craniata</taxon>
        <taxon>Vertebrata</taxon>
        <taxon>Euteleostomi</taxon>
        <taxon>Archelosauria</taxon>
        <taxon>Archosauria</taxon>
        <taxon>Dinosauria</taxon>
        <taxon>Saurischia</taxon>
        <taxon>Theropoda</taxon>
        <taxon>Coelurosauria</taxon>
        <taxon>Aves</taxon>
        <taxon>Neognathae</taxon>
        <taxon>Neoaves</taxon>
        <taxon>Telluraves</taxon>
        <taxon>Australaves</taxon>
        <taxon>Passeriformes</taxon>
        <taxon>Dendrocolaptidae</taxon>
        <taxon>Campylorhamphus</taxon>
    </lineage>
</organism>
<feature type="compositionally biased region" description="Low complexity" evidence="8">
    <location>
        <begin position="675"/>
        <end position="697"/>
    </location>
</feature>
<dbReference type="EMBL" id="WBMV01006289">
    <property type="protein sequence ID" value="NXC32691.1"/>
    <property type="molecule type" value="Genomic_DNA"/>
</dbReference>
<dbReference type="SMART" id="SM01051">
    <property type="entry name" value="CAMSAP_CKK"/>
    <property type="match status" value="1"/>
</dbReference>
<dbReference type="FunFam" id="3.10.20.360:FF:000001">
    <property type="entry name" value="Calmodulin-regulated spectrin-associated protein 3 isoform 2"/>
    <property type="match status" value="1"/>
</dbReference>
<feature type="region of interest" description="Disordered" evidence="8">
    <location>
        <begin position="1206"/>
        <end position="1227"/>
    </location>
</feature>
<feature type="coiled-coil region" evidence="7">
    <location>
        <begin position="888"/>
        <end position="925"/>
    </location>
</feature>
<evidence type="ECO:0000313" key="11">
    <source>
        <dbReference type="EMBL" id="NXC32691.1"/>
    </source>
</evidence>
<protein>
    <submittedName>
        <fullName evidence="11">cAMP2 protein</fullName>
    </submittedName>
</protein>
<dbReference type="InterPro" id="IPR036872">
    <property type="entry name" value="CH_dom_sf"/>
</dbReference>